<feature type="transmembrane region" description="Helical" evidence="2">
    <location>
        <begin position="107"/>
        <end position="128"/>
    </location>
</feature>
<feature type="transmembrane region" description="Helical" evidence="2">
    <location>
        <begin position="248"/>
        <end position="270"/>
    </location>
</feature>
<proteinExistence type="predicted"/>
<reference evidence="4 5" key="1">
    <citation type="submission" date="2017-03" db="EMBL/GenBank/DDBJ databases">
        <title>An alternative strategy for trypanosome survival in the mammalian bloodstream revealed through genome and transcriptome analysis of the ubiquitous bovine parasite Trypanosoma (Megatrypanum) theileri.</title>
        <authorList>
            <person name="Kelly S."/>
            <person name="Ivens A."/>
            <person name="Mott A."/>
            <person name="O'Neill E."/>
            <person name="Emms D."/>
            <person name="Macleod O."/>
            <person name="Voorheis P."/>
            <person name="Matthews J."/>
            <person name="Matthews K."/>
            <person name="Carrington M."/>
        </authorList>
    </citation>
    <scope>NUCLEOTIDE SEQUENCE [LARGE SCALE GENOMIC DNA]</scope>
    <source>
        <strain evidence="4">Edinburgh</strain>
    </source>
</reference>
<accession>A0A1X0NVT5</accession>
<feature type="compositionally biased region" description="Polar residues" evidence="1">
    <location>
        <begin position="764"/>
        <end position="773"/>
    </location>
</feature>
<evidence type="ECO:0000256" key="3">
    <source>
        <dbReference type="SAM" id="SignalP"/>
    </source>
</evidence>
<dbReference type="PANTHER" id="PTHR39669:SF2">
    <property type="entry name" value="MEMBRANE-ASSOCIATED PROTEIN"/>
    <property type="match status" value="1"/>
</dbReference>
<dbReference type="PANTHER" id="PTHR39669">
    <property type="entry name" value="MEMBRANE-ASSOCIATED PROTEIN"/>
    <property type="match status" value="1"/>
</dbReference>
<dbReference type="EMBL" id="NBCO01000015">
    <property type="protein sequence ID" value="ORC88782.1"/>
    <property type="molecule type" value="Genomic_DNA"/>
</dbReference>
<feature type="compositionally biased region" description="Basic and acidic residues" evidence="1">
    <location>
        <begin position="809"/>
        <end position="824"/>
    </location>
</feature>
<dbReference type="VEuPathDB" id="TriTrypDB:TM35_000152130"/>
<evidence type="ECO:0000313" key="5">
    <source>
        <dbReference type="Proteomes" id="UP000192257"/>
    </source>
</evidence>
<name>A0A1X0NVT5_9TRYP</name>
<feature type="region of interest" description="Disordered" evidence="1">
    <location>
        <begin position="626"/>
        <end position="655"/>
    </location>
</feature>
<organism evidence="4 5">
    <name type="scientific">Trypanosoma theileri</name>
    <dbReference type="NCBI Taxonomy" id="67003"/>
    <lineage>
        <taxon>Eukaryota</taxon>
        <taxon>Discoba</taxon>
        <taxon>Euglenozoa</taxon>
        <taxon>Kinetoplastea</taxon>
        <taxon>Metakinetoplastina</taxon>
        <taxon>Trypanosomatida</taxon>
        <taxon>Trypanosomatidae</taxon>
        <taxon>Trypanosoma</taxon>
    </lineage>
</organism>
<feature type="compositionally biased region" description="Polar residues" evidence="1">
    <location>
        <begin position="793"/>
        <end position="807"/>
    </location>
</feature>
<feature type="region of interest" description="Disordered" evidence="1">
    <location>
        <begin position="730"/>
        <end position="851"/>
    </location>
</feature>
<feature type="region of interest" description="Disordered" evidence="1">
    <location>
        <begin position="331"/>
        <end position="396"/>
    </location>
</feature>
<dbReference type="Proteomes" id="UP000192257">
    <property type="component" value="Unassembled WGS sequence"/>
</dbReference>
<feature type="transmembrane region" description="Helical" evidence="2">
    <location>
        <begin position="588"/>
        <end position="610"/>
    </location>
</feature>
<evidence type="ECO:0000313" key="4">
    <source>
        <dbReference type="EMBL" id="ORC88782.1"/>
    </source>
</evidence>
<comment type="caution">
    <text evidence="4">The sequence shown here is derived from an EMBL/GenBank/DDBJ whole genome shotgun (WGS) entry which is preliminary data.</text>
</comment>
<sequence length="851" mass="92660">MISRKGLAIAAVTLLALFVVVMPSPVSAQDSLECEKVWKGPSAKNSMVDCVKNSDRIKDQLTLALPFFNILLLVVILLGFPISIVIMFLFTNIFEATIKKITLNSPLLLWMWITYTVLWGCCMLILVVSGAKTLIKYSPSIFEKTLEGPLVYFNETAERIIDFTSNWSTGERVPLSSFEATIAPLTKVQTQVKTYTDLYEKNFLGYVDKLASVSYSISSIGFVIILSLLPLAFFRFSNLYILLGASCVYWIFGILFAVFGLSMSVLSVYLSAGCGEVELHHQRKPGVFQWYLIPLCQSMFSMDSIREQVRRAEFQYSRDGCNKLLRACDDNDPDLTKGPPEPTNASAPAPAPAAAPAPAPASPNNTSRKPLAVKASKVKLRSPYSESGGTITRDKLQLNLGGGGGGGGGGKGGNTLANALANAIATSRKTGSSTVKLKLPKAFDKFKIYKGLGSKEITKKLQDALQRGYDINTITSIAARPFKCGKNITSSDQCTDFDTMADVLIATTVKKVTSLCPKEGVICNLTECASHCRNEEFRAISKRMLDAALMARNASIAVSYVKPLLECNFVVDKFSVALTNCNELRRGAFLLGMGFFVGGLMFGLAIYIIIQGSYLWKLPIEKGDDTHSKGISDTHTSSIDTLPSDPSPQGIENKIDTEPMETSDIRTGSIDTLASIPSPHETKKKVNTEPMEMSGIRVGSINTSSGVQSPQAIKKQVDKKPMEMSGIRVGSINTPSGVQSPQAIKKQVDKKPMEMSDIRVDSIDTPSGVQSPQAIKKQSDKKPMEMSGIRVGSINTPSDVQSPQAIKNQVDKKPMEMSDIRVDSIDTPSGVQSPHAAHEPEEENEDCAQWY</sequence>
<dbReference type="OrthoDB" id="10426566at2759"/>
<feature type="transmembrane region" description="Helical" evidence="2">
    <location>
        <begin position="70"/>
        <end position="95"/>
    </location>
</feature>
<feature type="transmembrane region" description="Helical" evidence="2">
    <location>
        <begin position="213"/>
        <end position="236"/>
    </location>
</feature>
<feature type="chain" id="PRO_5012732949" evidence="3">
    <location>
        <begin position="29"/>
        <end position="851"/>
    </location>
</feature>
<evidence type="ECO:0000256" key="2">
    <source>
        <dbReference type="SAM" id="Phobius"/>
    </source>
</evidence>
<gene>
    <name evidence="4" type="ORF">TM35_000152130</name>
</gene>
<keyword evidence="2" id="KW-1133">Transmembrane helix</keyword>
<dbReference type="GeneID" id="39985645"/>
<keyword evidence="2" id="KW-0472">Membrane</keyword>
<dbReference type="RefSeq" id="XP_028882848.1">
    <property type="nucleotide sequence ID" value="XM_029025865.1"/>
</dbReference>
<feature type="compositionally biased region" description="Basic and acidic residues" evidence="1">
    <location>
        <begin position="746"/>
        <end position="762"/>
    </location>
</feature>
<feature type="compositionally biased region" description="Polar residues" evidence="1">
    <location>
        <begin position="731"/>
        <end position="742"/>
    </location>
</feature>
<keyword evidence="5" id="KW-1185">Reference proteome</keyword>
<feature type="signal peptide" evidence="3">
    <location>
        <begin position="1"/>
        <end position="28"/>
    </location>
</feature>
<keyword evidence="2" id="KW-0812">Transmembrane</keyword>
<feature type="compositionally biased region" description="Acidic residues" evidence="1">
    <location>
        <begin position="840"/>
        <end position="851"/>
    </location>
</feature>
<evidence type="ECO:0000256" key="1">
    <source>
        <dbReference type="SAM" id="MobiDB-lite"/>
    </source>
</evidence>
<protein>
    <submittedName>
        <fullName evidence="4">Uncharacterized protein</fullName>
    </submittedName>
</protein>
<keyword evidence="3" id="KW-0732">Signal</keyword>
<feature type="compositionally biased region" description="Pro residues" evidence="1">
    <location>
        <begin position="349"/>
        <end position="361"/>
    </location>
</feature>
<dbReference type="AlphaFoldDB" id="A0A1X0NVT5"/>